<dbReference type="AlphaFoldDB" id="A0AAD7J5L2"/>
<evidence type="ECO:0000313" key="1">
    <source>
        <dbReference type="EMBL" id="KAJ7756087.1"/>
    </source>
</evidence>
<comment type="caution">
    <text evidence="1">The sequence shown here is derived from an EMBL/GenBank/DDBJ whole genome shotgun (WGS) entry which is preliminary data.</text>
</comment>
<name>A0AAD7J5L2_9AGAR</name>
<sequence>MTVSVSVFVPLEIQCGSLLTLALDELAICKLDPQRRSQFNFSDISAQYHTSISIPVHRECGRLRRPAAMVRIHHRMDDVGGTRSIRDPAMLLAVFFQAGEARMHYAGEGLTSRTIRSVLINLGPIPLRTEYRGCPTTFDRTVSPAKKTKPLTPMFLGPVPGRVSGRKAVVKILILDVGAHATVCTCTPSDSWRFRPTTTHKSRYWTRCSIGNLTREHKVVSSLGTDWLTTF</sequence>
<organism evidence="1 2">
    <name type="scientific">Mycena maculata</name>
    <dbReference type="NCBI Taxonomy" id="230809"/>
    <lineage>
        <taxon>Eukaryota</taxon>
        <taxon>Fungi</taxon>
        <taxon>Dikarya</taxon>
        <taxon>Basidiomycota</taxon>
        <taxon>Agaricomycotina</taxon>
        <taxon>Agaricomycetes</taxon>
        <taxon>Agaricomycetidae</taxon>
        <taxon>Agaricales</taxon>
        <taxon>Marasmiineae</taxon>
        <taxon>Mycenaceae</taxon>
        <taxon>Mycena</taxon>
    </lineage>
</organism>
<evidence type="ECO:0000313" key="2">
    <source>
        <dbReference type="Proteomes" id="UP001215280"/>
    </source>
</evidence>
<reference evidence="1" key="1">
    <citation type="submission" date="2023-03" db="EMBL/GenBank/DDBJ databases">
        <title>Massive genome expansion in bonnet fungi (Mycena s.s.) driven by repeated elements and novel gene families across ecological guilds.</title>
        <authorList>
            <consortium name="Lawrence Berkeley National Laboratory"/>
            <person name="Harder C.B."/>
            <person name="Miyauchi S."/>
            <person name="Viragh M."/>
            <person name="Kuo A."/>
            <person name="Thoen E."/>
            <person name="Andreopoulos B."/>
            <person name="Lu D."/>
            <person name="Skrede I."/>
            <person name="Drula E."/>
            <person name="Henrissat B."/>
            <person name="Morin E."/>
            <person name="Kohler A."/>
            <person name="Barry K."/>
            <person name="LaButti K."/>
            <person name="Morin E."/>
            <person name="Salamov A."/>
            <person name="Lipzen A."/>
            <person name="Mereny Z."/>
            <person name="Hegedus B."/>
            <person name="Baldrian P."/>
            <person name="Stursova M."/>
            <person name="Weitz H."/>
            <person name="Taylor A."/>
            <person name="Grigoriev I.V."/>
            <person name="Nagy L.G."/>
            <person name="Martin F."/>
            <person name="Kauserud H."/>
        </authorList>
    </citation>
    <scope>NUCLEOTIDE SEQUENCE</scope>
    <source>
        <strain evidence="1">CBHHK188m</strain>
    </source>
</reference>
<keyword evidence="2" id="KW-1185">Reference proteome</keyword>
<gene>
    <name evidence="1" type="ORF">DFH07DRAFT_483327</name>
</gene>
<dbReference type="Proteomes" id="UP001215280">
    <property type="component" value="Unassembled WGS sequence"/>
</dbReference>
<accession>A0AAD7J5L2</accession>
<protein>
    <submittedName>
        <fullName evidence="1">Uncharacterized protein</fullName>
    </submittedName>
</protein>
<proteinExistence type="predicted"/>
<dbReference type="EMBL" id="JARJLG010000062">
    <property type="protein sequence ID" value="KAJ7756087.1"/>
    <property type="molecule type" value="Genomic_DNA"/>
</dbReference>